<dbReference type="OMA" id="PPRIGCF"/>
<dbReference type="PaxDb" id="353153-Q4D6B7"/>
<feature type="repeat" description="ANK" evidence="3">
    <location>
        <begin position="128"/>
        <end position="160"/>
    </location>
</feature>
<comment type="caution">
    <text evidence="5">The sequence shown here is derived from an EMBL/GenBank/DDBJ whole genome shotgun (WGS) entry which is preliminary data.</text>
</comment>
<keyword evidence="2 3" id="KW-0040">ANK repeat</keyword>
<reference evidence="5 6" key="1">
    <citation type="journal article" date="2005" name="Science">
        <title>The genome sequence of Trypanosoma cruzi, etiologic agent of Chagas disease.</title>
        <authorList>
            <person name="El-Sayed N.M."/>
            <person name="Myler P.J."/>
            <person name="Bartholomeu D.C."/>
            <person name="Nilsson D."/>
            <person name="Aggarwal G."/>
            <person name="Tran A.N."/>
            <person name="Ghedin E."/>
            <person name="Worthey E.A."/>
            <person name="Delcher A.L."/>
            <person name="Blandin G."/>
            <person name="Westenberger S.J."/>
            <person name="Caler E."/>
            <person name="Cerqueira G.C."/>
            <person name="Branche C."/>
            <person name="Haas B."/>
            <person name="Anupama A."/>
            <person name="Arner E."/>
            <person name="Aslund L."/>
            <person name="Attipoe P."/>
            <person name="Bontempi E."/>
            <person name="Bringaud F."/>
            <person name="Burton P."/>
            <person name="Cadag E."/>
            <person name="Campbell D.A."/>
            <person name="Carrington M."/>
            <person name="Crabtree J."/>
            <person name="Darban H."/>
            <person name="da Silveira J.F."/>
            <person name="de Jong P."/>
            <person name="Edwards K."/>
            <person name="Englund P.T."/>
            <person name="Fazelina G."/>
            <person name="Feldblyum T."/>
            <person name="Ferella M."/>
            <person name="Frasch A.C."/>
            <person name="Gull K."/>
            <person name="Horn D."/>
            <person name="Hou L."/>
            <person name="Huang Y."/>
            <person name="Kindlund E."/>
            <person name="Klingbeil M."/>
            <person name="Kluge S."/>
            <person name="Koo H."/>
            <person name="Lacerda D."/>
            <person name="Levin M.J."/>
            <person name="Lorenzi H."/>
            <person name="Louie T."/>
            <person name="Machado C.R."/>
            <person name="McCulloch R."/>
            <person name="McKenna A."/>
            <person name="Mizuno Y."/>
            <person name="Mottram J.C."/>
            <person name="Nelson S."/>
            <person name="Ochaya S."/>
            <person name="Osoegawa K."/>
            <person name="Pai G."/>
            <person name="Parsons M."/>
            <person name="Pentony M."/>
            <person name="Pettersson U."/>
            <person name="Pop M."/>
            <person name="Ramirez J.L."/>
            <person name="Rinta J."/>
            <person name="Robertson L."/>
            <person name="Salzberg S.L."/>
            <person name="Sanchez D.O."/>
            <person name="Seyler A."/>
            <person name="Sharma R."/>
            <person name="Shetty J."/>
            <person name="Simpson A.J."/>
            <person name="Sisk E."/>
            <person name="Tammi M.T."/>
            <person name="Tarleton R."/>
            <person name="Teixeira S."/>
            <person name="Van Aken S."/>
            <person name="Vogt C."/>
            <person name="Ward P.N."/>
            <person name="Wickstead B."/>
            <person name="Wortman J."/>
            <person name="White O."/>
            <person name="Fraser C.M."/>
            <person name="Stuart K.D."/>
            <person name="Andersson B."/>
        </authorList>
    </citation>
    <scope>NUCLEOTIDE SEQUENCE [LARGE SCALE GENOMIC DNA]</scope>
    <source>
        <strain evidence="5 6">CL Brener</strain>
    </source>
</reference>
<feature type="compositionally biased region" description="Basic and acidic residues" evidence="4">
    <location>
        <begin position="319"/>
        <end position="329"/>
    </location>
</feature>
<dbReference type="Pfam" id="PF12796">
    <property type="entry name" value="Ank_2"/>
    <property type="match status" value="1"/>
</dbReference>
<evidence type="ECO:0000256" key="3">
    <source>
        <dbReference type="PROSITE-ProRule" id="PRU00023"/>
    </source>
</evidence>
<dbReference type="RefSeq" id="XP_809921.1">
    <property type="nucleotide sequence ID" value="XM_804828.1"/>
</dbReference>
<dbReference type="PROSITE" id="PS50088">
    <property type="entry name" value="ANK_REPEAT"/>
    <property type="match status" value="4"/>
</dbReference>
<accession>Q4D6B7</accession>
<dbReference type="SUPFAM" id="SSF48403">
    <property type="entry name" value="Ankyrin repeat"/>
    <property type="match status" value="1"/>
</dbReference>
<feature type="repeat" description="ANK" evidence="3">
    <location>
        <begin position="59"/>
        <end position="93"/>
    </location>
</feature>
<dbReference type="KEGG" id="tcr:503865.50"/>
<evidence type="ECO:0000313" key="5">
    <source>
        <dbReference type="EMBL" id="EAN88070.1"/>
    </source>
</evidence>
<name>Q4D6B7_TRYCC</name>
<keyword evidence="1" id="KW-0677">Repeat</keyword>
<protein>
    <submittedName>
        <fullName evidence="5">Ankyrin, putative</fullName>
    </submittedName>
</protein>
<feature type="repeat" description="ANK" evidence="3">
    <location>
        <begin position="161"/>
        <end position="193"/>
    </location>
</feature>
<dbReference type="InterPro" id="IPR002110">
    <property type="entry name" value="Ankyrin_rpt"/>
</dbReference>
<dbReference type="Proteomes" id="UP000002296">
    <property type="component" value="Unassembled WGS sequence"/>
</dbReference>
<dbReference type="InParanoid" id="Q4D6B7"/>
<dbReference type="STRING" id="353153.Q4D6B7"/>
<dbReference type="PANTHER" id="PTHR24171">
    <property type="entry name" value="ANKYRIN REPEAT DOMAIN-CONTAINING PROTEIN 39-RELATED"/>
    <property type="match status" value="1"/>
</dbReference>
<dbReference type="Gene3D" id="1.25.40.20">
    <property type="entry name" value="Ankyrin repeat-containing domain"/>
    <property type="match status" value="2"/>
</dbReference>
<dbReference type="EMBL" id="AAHK01000939">
    <property type="protein sequence ID" value="EAN88070.1"/>
    <property type="molecule type" value="Genomic_DNA"/>
</dbReference>
<keyword evidence="6" id="KW-1185">Reference proteome</keyword>
<proteinExistence type="predicted"/>
<sequence>MKKKQKTPTSFFPSFFFSLFSDFRAVSMNMSLFYSIERQDLAAMQQVFSPTNVNSLNSNGYTPLYYASMKREVGCPTVKKLLNLGAEVDLKGPDRETPLYIACFNGKIDVVLLLLEYGANVDAKNGNNDETALHVAARTGNCAIIDILLRSGANLNAKNVRNETPLYMAAKAGLHDAVYQLLKAGADQNVCDIDGKNPLYVASERGLKHVVVLLKSKLEDIVIAKARADEELRLRPPPIKSTESILEEAEETVAAGRPNRLDYLLPEPVKESKPLEIVEIIVPHPKSGSCDPLAVISNGPCRSLEEVGYDEPPAIPTSLKDRPPVKPERIGGTSMRIGTGVETVGTEPPRIGCFPGDTMEFSVPIKL</sequence>
<dbReference type="InterPro" id="IPR036770">
    <property type="entry name" value="Ankyrin_rpt-contain_sf"/>
</dbReference>
<evidence type="ECO:0000313" key="6">
    <source>
        <dbReference type="Proteomes" id="UP000002296"/>
    </source>
</evidence>
<feature type="region of interest" description="Disordered" evidence="4">
    <location>
        <begin position="312"/>
        <end position="350"/>
    </location>
</feature>
<dbReference type="GeneID" id="3540600"/>
<dbReference type="eggNOG" id="KOG4177">
    <property type="taxonomic scope" value="Eukaryota"/>
</dbReference>
<evidence type="ECO:0000256" key="2">
    <source>
        <dbReference type="ARBA" id="ARBA00023043"/>
    </source>
</evidence>
<dbReference type="SMART" id="SM00248">
    <property type="entry name" value="ANK"/>
    <property type="match status" value="5"/>
</dbReference>
<feature type="repeat" description="ANK" evidence="3">
    <location>
        <begin position="94"/>
        <end position="126"/>
    </location>
</feature>
<dbReference type="AlphaFoldDB" id="Q4D6B7"/>
<dbReference type="PROSITE" id="PS50297">
    <property type="entry name" value="ANK_REP_REGION"/>
    <property type="match status" value="4"/>
</dbReference>
<evidence type="ECO:0000256" key="4">
    <source>
        <dbReference type="SAM" id="MobiDB-lite"/>
    </source>
</evidence>
<dbReference type="PRINTS" id="PR01415">
    <property type="entry name" value="ANKYRIN"/>
</dbReference>
<organism evidence="5 6">
    <name type="scientific">Trypanosoma cruzi (strain CL Brener)</name>
    <dbReference type="NCBI Taxonomy" id="353153"/>
    <lineage>
        <taxon>Eukaryota</taxon>
        <taxon>Discoba</taxon>
        <taxon>Euglenozoa</taxon>
        <taxon>Kinetoplastea</taxon>
        <taxon>Metakinetoplastina</taxon>
        <taxon>Trypanosomatida</taxon>
        <taxon>Trypanosomatidae</taxon>
        <taxon>Trypanosoma</taxon>
        <taxon>Schizotrypanum</taxon>
    </lineage>
</organism>
<evidence type="ECO:0000256" key="1">
    <source>
        <dbReference type="ARBA" id="ARBA00022737"/>
    </source>
</evidence>
<dbReference type="Pfam" id="PF00023">
    <property type="entry name" value="Ank"/>
    <property type="match status" value="1"/>
</dbReference>
<dbReference type="SMR" id="Q4D6B7"/>
<gene>
    <name evidence="5" type="ORF">Tc00.1047053503865.50</name>
</gene>